<dbReference type="Proteomes" id="UP000683360">
    <property type="component" value="Unassembled WGS sequence"/>
</dbReference>
<dbReference type="Pfam" id="PF00078">
    <property type="entry name" value="RVT_1"/>
    <property type="match status" value="1"/>
</dbReference>
<sequence length="1266" mass="146540">MPRGRGRRRRQDQVRGPELRVRRAPREVQQPQPVVRNVGRRPPADVEQEAYIERRQRVDEPELVAMRPVDIRVNEPQLAALGEVNEVYDEPLMLPGFNEVDIFISQKLKDKIWNFEYIDLSLMHRKNFNSQTNNENTIGINEGMLVIQNKVKKPHTEHWLYTFEKDKLNDFSSFHNVEAKSVDDRADTEIFIKNRGYGGVAVFWRNDLDHAIKFMPDGNERTTVLLFNIKERPLCIINNYMPSENKNSDEQYKDNLCQLEEIIDKYQKDYDILICGDMNASLVRNNGARDSTFRKFKDENQLLLVENFPNKNTFYHHNGLYKSQIDYFLHKCNFGMLDYKVEILDMEPLNVSDHTIVYATIQAEVVRTKRKTTKVIKRPNWKRCDKNSYQASILKNLDEINIQNLSSSAEEIEKLTNILHMAGKDSIPNYRKQVTSKAIGNGIWNEEISQASKHSKNVFYEWKLDGQNHEKKQEMIKAKRLLRSAQRRANASRKNTFIEQIMMASQNDNKLFHQLIQNQRGVKKVNTDVMIFNAKEQAEPEDILEGWKNYFEDLYRSHKTDNESKYNTERLILATMQNEIIEQIETNRNEEIKQANEEEVTLSIQKLKTGKSPGADGISAEHLKNMPTELLQYIINIINLIFKEKDVPSKVKEGVVTPVLKSGKDKIYPENYRGITVTNCFSTLIESILKDRIEPKLLPQQSKLQRGFTEKSSSLNAAFIVTQSADFYKEILVQLVLLTLDAQKAFDKLDHEILFNKLYHDGITGNIWILLRNMYKNVAVKVKWDNTLSDQFIQRQGVRQGAKLSTILYKRYNNNILDALDRADIGAKIGNISVVAPTCADDIALLASNKHEIQALLDIVHDSTKRDLVTINPNKSDLVPLTTKCENFSVQLGNDIIDQKSETKHLGLVRDSKNKLNIEDRLKTARKTVYAMLGPGLHARKGMSPIVALKVWQTYAIPRCLYGIEIMNYTKTDILKLERLQQQVCRQIQGLPNRTANAATYVMLGVEPIQATVDRLVLTFFGGIIQDSASIEFMIIERQLCMSPPNSNNFINRLKEILEKYGLPKAQEIMDSKPTKEIWKRTVKNAINMHWEKQWLVEKENKTTMQYLDINQQPIGKPHQIWQLVPNTTIEVKKAEIKARLITRTYTLQSDREKFTRGRESDKCLLCETSREDTHHFLITCTALKMERDKHLSVLKSYLKNNTPVGTFDRVEEQGLLVLFILNPSATKFKELFKLKKSNCKDIEAITRTLCYSLHIKRTILNQTKA</sequence>
<organism evidence="3 4">
    <name type="scientific">Mytilus edulis</name>
    <name type="common">Blue mussel</name>
    <dbReference type="NCBI Taxonomy" id="6550"/>
    <lineage>
        <taxon>Eukaryota</taxon>
        <taxon>Metazoa</taxon>
        <taxon>Spiralia</taxon>
        <taxon>Lophotrochozoa</taxon>
        <taxon>Mollusca</taxon>
        <taxon>Bivalvia</taxon>
        <taxon>Autobranchia</taxon>
        <taxon>Pteriomorphia</taxon>
        <taxon>Mytilida</taxon>
        <taxon>Mytiloidea</taxon>
        <taxon>Mytilidae</taxon>
        <taxon>Mytilinae</taxon>
        <taxon>Mytilus</taxon>
    </lineage>
</organism>
<gene>
    <name evidence="3" type="ORF">MEDL_6399</name>
</gene>
<dbReference type="CDD" id="cd01650">
    <property type="entry name" value="RT_nLTR_like"/>
    <property type="match status" value="1"/>
</dbReference>
<feature type="compositionally biased region" description="Basic residues" evidence="1">
    <location>
        <begin position="1"/>
        <end position="10"/>
    </location>
</feature>
<dbReference type="GO" id="GO:0003824">
    <property type="term" value="F:catalytic activity"/>
    <property type="evidence" value="ECO:0007669"/>
    <property type="project" value="InterPro"/>
</dbReference>
<accession>A0A8S3Q591</accession>
<reference evidence="3" key="1">
    <citation type="submission" date="2021-03" db="EMBL/GenBank/DDBJ databases">
        <authorList>
            <person name="Bekaert M."/>
        </authorList>
    </citation>
    <scope>NUCLEOTIDE SEQUENCE</scope>
</reference>
<keyword evidence="4" id="KW-1185">Reference proteome</keyword>
<dbReference type="AlphaFoldDB" id="A0A8S3Q591"/>
<feature type="compositionally biased region" description="Basic and acidic residues" evidence="1">
    <location>
        <begin position="11"/>
        <end position="26"/>
    </location>
</feature>
<dbReference type="SUPFAM" id="SSF56672">
    <property type="entry name" value="DNA/RNA polymerases"/>
    <property type="match status" value="1"/>
</dbReference>
<protein>
    <recommendedName>
        <fullName evidence="2">Reverse transcriptase domain-containing protein</fullName>
    </recommendedName>
</protein>
<dbReference type="Pfam" id="PF14529">
    <property type="entry name" value="Exo_endo_phos_2"/>
    <property type="match status" value="1"/>
</dbReference>
<dbReference type="InterPro" id="IPR036691">
    <property type="entry name" value="Endo/exonu/phosph_ase_sf"/>
</dbReference>
<dbReference type="InterPro" id="IPR043502">
    <property type="entry name" value="DNA/RNA_pol_sf"/>
</dbReference>
<dbReference type="InterPro" id="IPR005135">
    <property type="entry name" value="Endo/exonuclease/phosphatase"/>
</dbReference>
<name>A0A8S3Q591_MYTED</name>
<dbReference type="Gene3D" id="3.60.10.10">
    <property type="entry name" value="Endonuclease/exonuclease/phosphatase"/>
    <property type="match status" value="1"/>
</dbReference>
<evidence type="ECO:0000313" key="3">
    <source>
        <dbReference type="EMBL" id="CAG2191137.1"/>
    </source>
</evidence>
<comment type="caution">
    <text evidence="3">The sequence shown here is derived from an EMBL/GenBank/DDBJ whole genome shotgun (WGS) entry which is preliminary data.</text>
</comment>
<dbReference type="PANTHER" id="PTHR19446">
    <property type="entry name" value="REVERSE TRANSCRIPTASES"/>
    <property type="match status" value="1"/>
</dbReference>
<feature type="domain" description="Reverse transcriptase" evidence="2">
    <location>
        <begin position="640"/>
        <end position="896"/>
    </location>
</feature>
<dbReference type="PROSITE" id="PS50878">
    <property type="entry name" value="RT_POL"/>
    <property type="match status" value="1"/>
</dbReference>
<evidence type="ECO:0000259" key="2">
    <source>
        <dbReference type="PROSITE" id="PS50878"/>
    </source>
</evidence>
<proteinExistence type="predicted"/>
<feature type="region of interest" description="Disordered" evidence="1">
    <location>
        <begin position="1"/>
        <end position="42"/>
    </location>
</feature>
<dbReference type="SUPFAM" id="SSF56219">
    <property type="entry name" value="DNase I-like"/>
    <property type="match status" value="1"/>
</dbReference>
<evidence type="ECO:0000313" key="4">
    <source>
        <dbReference type="Proteomes" id="UP000683360"/>
    </source>
</evidence>
<dbReference type="EMBL" id="CAJPWZ010000355">
    <property type="protein sequence ID" value="CAG2191137.1"/>
    <property type="molecule type" value="Genomic_DNA"/>
</dbReference>
<evidence type="ECO:0000256" key="1">
    <source>
        <dbReference type="SAM" id="MobiDB-lite"/>
    </source>
</evidence>
<dbReference type="InterPro" id="IPR000477">
    <property type="entry name" value="RT_dom"/>
</dbReference>